<keyword evidence="3 7" id="KW-1133">Transmembrane helix</keyword>
<feature type="transmembrane region" description="Helical" evidence="7">
    <location>
        <begin position="285"/>
        <end position="306"/>
    </location>
</feature>
<evidence type="ECO:0000256" key="7">
    <source>
        <dbReference type="SAM" id="Phobius"/>
    </source>
</evidence>
<feature type="domain" description="NADH-Ubiquinone oxidoreductase (complex I) chain 5 N-terminal" evidence="9">
    <location>
        <begin position="66"/>
        <end position="116"/>
    </location>
</feature>
<evidence type="ECO:0000256" key="2">
    <source>
        <dbReference type="ARBA" id="ARBA00022692"/>
    </source>
</evidence>
<feature type="transmembrane region" description="Helical" evidence="7">
    <location>
        <begin position="169"/>
        <end position="191"/>
    </location>
</feature>
<feature type="transmembrane region" description="Helical" evidence="7">
    <location>
        <begin position="338"/>
        <end position="362"/>
    </location>
</feature>
<dbReference type="GO" id="GO:0012505">
    <property type="term" value="C:endomembrane system"/>
    <property type="evidence" value="ECO:0007669"/>
    <property type="project" value="UniProtKB-SubCell"/>
</dbReference>
<dbReference type="GO" id="GO:0003954">
    <property type="term" value="F:NADH dehydrogenase activity"/>
    <property type="evidence" value="ECO:0007669"/>
    <property type="project" value="TreeGrafter"/>
</dbReference>
<evidence type="ECO:0000256" key="5">
    <source>
        <dbReference type="RuleBase" id="RU000320"/>
    </source>
</evidence>
<evidence type="ECO:0000256" key="6">
    <source>
        <dbReference type="SAM" id="MobiDB-lite"/>
    </source>
</evidence>
<dbReference type="Pfam" id="PF00662">
    <property type="entry name" value="Proton_antipo_N"/>
    <property type="match status" value="1"/>
</dbReference>
<feature type="transmembrane region" description="Helical" evidence="7">
    <location>
        <begin position="115"/>
        <end position="132"/>
    </location>
</feature>
<evidence type="ECO:0000313" key="11">
    <source>
        <dbReference type="Proteomes" id="UP000541810"/>
    </source>
</evidence>
<keyword evidence="4 7" id="KW-0472">Membrane</keyword>
<feature type="transmembrane region" description="Helical" evidence="7">
    <location>
        <begin position="631"/>
        <end position="654"/>
    </location>
</feature>
<dbReference type="GO" id="GO:0016020">
    <property type="term" value="C:membrane"/>
    <property type="evidence" value="ECO:0007669"/>
    <property type="project" value="UniProtKB-SubCell"/>
</dbReference>
<dbReference type="Gene3D" id="1.20.5.2700">
    <property type="match status" value="1"/>
</dbReference>
<dbReference type="InterPro" id="IPR001516">
    <property type="entry name" value="Proton_antipo_N"/>
</dbReference>
<dbReference type="Proteomes" id="UP000541810">
    <property type="component" value="Unassembled WGS sequence"/>
</dbReference>
<feature type="transmembrane region" description="Helical" evidence="7">
    <location>
        <begin position="383"/>
        <end position="403"/>
    </location>
</feature>
<keyword evidence="2 5" id="KW-0812">Transmembrane</keyword>
<sequence length="690" mass="75294">MSNLAVILIPWLPALAALLIAVIALKEKLQKLAAPICAAAIGASFVIAMIVWSNLGGPETVDFYNWIAFGDFRLGMSYFLDPLTMVMLGVVCGVGCLIAIYATGYMKGDPGYWRFFTYVALFIFSMTTLVMADNLVLLFLGWEGVGACSYLLIGYYYDKPFAVSAAKKAFIVNRVGDFGFLLGIFLCYQRYDTVQLSVMLEAARHNVEMLAAGAYNPTAADLWIPFLLMVGAFGKSAQIPLYVWLPDAMAGPTPVSALVHAATMVTAGVYLIARCIPLFELSPAALPTVAVVGGCTALFAATIALCCNDLKGVFAYSTVSQLGYMFVGVGALSTDGAVFHLFTHAFFKALLFLTAGSVMHALAGQLDIRTMGGLRHKMPVTCWLMFIGCLSLAGFPFITAGFWSKDLILGDALAYGLDHNQLYLFVTLLGVITAFLTAFYTFRLWFTVFMGEEKFEMGDEHHHEEHEEEAHAEGDEAHGHDDHHAHEPHEMPWLPMNAPLVVLAIGAIIFGVLGYKLHWFENIIGYSTANPVTVPVLDVAHHGDGHGAHGDKAHHTYIMGMDPHDFMIVLSSILAIAGIALAAFFFWLNRPLTDRLAKTFAPVVRVLENKYYVDELYDMVFVQPLKRAGGLFYVVDAMIINGLVSFVAWVPAMIGRGVRPAQSGRLQGYGLGIAMGVAIFALLIFMAVNR</sequence>
<feature type="transmembrane region" description="Helical" evidence="7">
    <location>
        <begin position="498"/>
        <end position="517"/>
    </location>
</feature>
<feature type="region of interest" description="Disordered" evidence="6">
    <location>
        <begin position="458"/>
        <end position="488"/>
    </location>
</feature>
<feature type="transmembrane region" description="Helical" evidence="7">
    <location>
        <begin position="257"/>
        <end position="279"/>
    </location>
</feature>
<gene>
    <name evidence="10" type="ORF">HNQ40_003079</name>
</gene>
<feature type="transmembrane region" description="Helical" evidence="7">
    <location>
        <begin position="423"/>
        <end position="446"/>
    </location>
</feature>
<reference evidence="10 11" key="1">
    <citation type="submission" date="2020-08" db="EMBL/GenBank/DDBJ databases">
        <title>Genomic Encyclopedia of Type Strains, Phase IV (KMG-IV): sequencing the most valuable type-strain genomes for metagenomic binning, comparative biology and taxonomic classification.</title>
        <authorList>
            <person name="Goeker M."/>
        </authorList>
    </citation>
    <scope>NUCLEOTIDE SEQUENCE [LARGE SCALE GENOMIC DNA]</scope>
    <source>
        <strain evidence="10 11">DSM 103725</strain>
    </source>
</reference>
<protein>
    <submittedName>
        <fullName evidence="10">NADH-quinone oxidoreductase subunit L</fullName>
    </submittedName>
</protein>
<dbReference type="PANTHER" id="PTHR42829:SF2">
    <property type="entry name" value="NADH-UBIQUINONE OXIDOREDUCTASE CHAIN 5"/>
    <property type="match status" value="1"/>
</dbReference>
<dbReference type="EMBL" id="JACHGY010000001">
    <property type="protein sequence ID" value="MBB6431273.1"/>
    <property type="molecule type" value="Genomic_DNA"/>
</dbReference>
<dbReference type="InterPro" id="IPR003945">
    <property type="entry name" value="NU5C-like"/>
</dbReference>
<feature type="domain" description="NADH:quinone oxidoreductase/Mrp antiporter transmembrane" evidence="8">
    <location>
        <begin position="132"/>
        <end position="432"/>
    </location>
</feature>
<feature type="transmembrane region" description="Helical" evidence="7">
    <location>
        <begin position="566"/>
        <end position="588"/>
    </location>
</feature>
<dbReference type="GO" id="GO:0015990">
    <property type="term" value="P:electron transport coupled proton transport"/>
    <property type="evidence" value="ECO:0007669"/>
    <property type="project" value="TreeGrafter"/>
</dbReference>
<evidence type="ECO:0000256" key="1">
    <source>
        <dbReference type="ARBA" id="ARBA00004127"/>
    </source>
</evidence>
<feature type="transmembrane region" description="Helical" evidence="7">
    <location>
        <begin position="32"/>
        <end position="52"/>
    </location>
</feature>
<evidence type="ECO:0000256" key="3">
    <source>
        <dbReference type="ARBA" id="ARBA00022989"/>
    </source>
</evidence>
<feature type="transmembrane region" description="Helical" evidence="7">
    <location>
        <begin position="222"/>
        <end position="245"/>
    </location>
</feature>
<evidence type="ECO:0000313" key="10">
    <source>
        <dbReference type="EMBL" id="MBB6431273.1"/>
    </source>
</evidence>
<dbReference type="NCBIfam" id="NF005141">
    <property type="entry name" value="PRK06590.1"/>
    <property type="match status" value="1"/>
</dbReference>
<dbReference type="AlphaFoldDB" id="A0A7X0H8M4"/>
<dbReference type="GO" id="GO:0008137">
    <property type="term" value="F:NADH dehydrogenase (ubiquinone) activity"/>
    <property type="evidence" value="ECO:0007669"/>
    <property type="project" value="InterPro"/>
</dbReference>
<feature type="transmembrane region" description="Helical" evidence="7">
    <location>
        <begin position="83"/>
        <end position="103"/>
    </location>
</feature>
<feature type="transmembrane region" description="Helical" evidence="7">
    <location>
        <begin position="138"/>
        <end position="157"/>
    </location>
</feature>
<comment type="subcellular location">
    <subcellularLocation>
        <location evidence="1">Endomembrane system</location>
        <topology evidence="1">Multi-pass membrane protein</topology>
    </subcellularLocation>
    <subcellularLocation>
        <location evidence="5">Membrane</location>
        <topology evidence="5">Multi-pass membrane protein</topology>
    </subcellularLocation>
</comment>
<dbReference type="InterPro" id="IPR018393">
    <property type="entry name" value="NADHpl_OxRdtase_5_subgr"/>
</dbReference>
<organism evidence="10 11">
    <name type="scientific">Algisphaera agarilytica</name>
    <dbReference type="NCBI Taxonomy" id="1385975"/>
    <lineage>
        <taxon>Bacteria</taxon>
        <taxon>Pseudomonadati</taxon>
        <taxon>Planctomycetota</taxon>
        <taxon>Phycisphaerae</taxon>
        <taxon>Phycisphaerales</taxon>
        <taxon>Phycisphaeraceae</taxon>
        <taxon>Algisphaera</taxon>
    </lineage>
</organism>
<dbReference type="InterPro" id="IPR001750">
    <property type="entry name" value="ND/Mrp_TM"/>
</dbReference>
<dbReference type="NCBIfam" id="TIGR01974">
    <property type="entry name" value="NDH_I_L"/>
    <property type="match status" value="1"/>
</dbReference>
<name>A0A7X0H8M4_9BACT</name>
<dbReference type="Pfam" id="PF00361">
    <property type="entry name" value="Proton_antipo_M"/>
    <property type="match status" value="1"/>
</dbReference>
<evidence type="ECO:0000259" key="8">
    <source>
        <dbReference type="Pfam" id="PF00361"/>
    </source>
</evidence>
<dbReference type="PRINTS" id="PR01435">
    <property type="entry name" value="NPOXDRDTASE5"/>
</dbReference>
<evidence type="ECO:0000256" key="4">
    <source>
        <dbReference type="ARBA" id="ARBA00023136"/>
    </source>
</evidence>
<keyword evidence="11" id="KW-1185">Reference proteome</keyword>
<dbReference type="PRINTS" id="PR01434">
    <property type="entry name" value="NADHDHGNASE5"/>
</dbReference>
<dbReference type="RefSeq" id="WP_184678754.1">
    <property type="nucleotide sequence ID" value="NZ_JACHGY010000001.1"/>
</dbReference>
<feature type="transmembrane region" description="Helical" evidence="7">
    <location>
        <begin position="6"/>
        <end position="25"/>
    </location>
</feature>
<feature type="transmembrane region" description="Helical" evidence="7">
    <location>
        <begin position="666"/>
        <end position="688"/>
    </location>
</feature>
<evidence type="ECO:0000259" key="9">
    <source>
        <dbReference type="Pfam" id="PF00662"/>
    </source>
</evidence>
<accession>A0A7X0H8M4</accession>
<dbReference type="GO" id="GO:0042773">
    <property type="term" value="P:ATP synthesis coupled electron transport"/>
    <property type="evidence" value="ECO:0007669"/>
    <property type="project" value="InterPro"/>
</dbReference>
<feature type="transmembrane region" description="Helical" evidence="7">
    <location>
        <begin position="313"/>
        <end position="332"/>
    </location>
</feature>
<dbReference type="PANTHER" id="PTHR42829">
    <property type="entry name" value="NADH-UBIQUINONE OXIDOREDUCTASE CHAIN 5"/>
    <property type="match status" value="1"/>
</dbReference>
<comment type="caution">
    <text evidence="10">The sequence shown here is derived from an EMBL/GenBank/DDBJ whole genome shotgun (WGS) entry which is preliminary data.</text>
</comment>
<proteinExistence type="predicted"/>